<dbReference type="Proteomes" id="UP000006727">
    <property type="component" value="Chromosome 2"/>
</dbReference>
<dbReference type="Gramene" id="Pp3c2_4240V3.1">
    <property type="protein sequence ID" value="Pp3c2_4240V3.1"/>
    <property type="gene ID" value="Pp3c2_4240"/>
</dbReference>
<reference evidence="1 3" key="1">
    <citation type="journal article" date="2008" name="Science">
        <title>The Physcomitrella genome reveals evolutionary insights into the conquest of land by plants.</title>
        <authorList>
            <person name="Rensing S."/>
            <person name="Lang D."/>
            <person name="Zimmer A."/>
            <person name="Terry A."/>
            <person name="Salamov A."/>
            <person name="Shapiro H."/>
            <person name="Nishiyama T."/>
            <person name="Perroud P.-F."/>
            <person name="Lindquist E."/>
            <person name="Kamisugi Y."/>
            <person name="Tanahashi T."/>
            <person name="Sakakibara K."/>
            <person name="Fujita T."/>
            <person name="Oishi K."/>
            <person name="Shin-I T."/>
            <person name="Kuroki Y."/>
            <person name="Toyoda A."/>
            <person name="Suzuki Y."/>
            <person name="Hashimoto A."/>
            <person name="Yamaguchi K."/>
            <person name="Sugano A."/>
            <person name="Kohara Y."/>
            <person name="Fujiyama A."/>
            <person name="Anterola A."/>
            <person name="Aoki S."/>
            <person name="Ashton N."/>
            <person name="Barbazuk W.B."/>
            <person name="Barker E."/>
            <person name="Bennetzen J."/>
            <person name="Bezanilla M."/>
            <person name="Blankenship R."/>
            <person name="Cho S.H."/>
            <person name="Dutcher S."/>
            <person name="Estelle M."/>
            <person name="Fawcett J.A."/>
            <person name="Gundlach H."/>
            <person name="Hanada K."/>
            <person name="Heyl A."/>
            <person name="Hicks K.A."/>
            <person name="Hugh J."/>
            <person name="Lohr M."/>
            <person name="Mayer K."/>
            <person name="Melkozernov A."/>
            <person name="Murata T."/>
            <person name="Nelson D."/>
            <person name="Pils B."/>
            <person name="Prigge M."/>
            <person name="Reiss B."/>
            <person name="Renner T."/>
            <person name="Rombauts S."/>
            <person name="Rushton P."/>
            <person name="Sanderfoot A."/>
            <person name="Schween G."/>
            <person name="Shiu S.-H."/>
            <person name="Stueber K."/>
            <person name="Theodoulou F.L."/>
            <person name="Tu H."/>
            <person name="Van de Peer Y."/>
            <person name="Verrier P.J."/>
            <person name="Waters E."/>
            <person name="Wood A."/>
            <person name="Yang L."/>
            <person name="Cove D."/>
            <person name="Cuming A."/>
            <person name="Hasebe M."/>
            <person name="Lucas S."/>
            <person name="Mishler D.B."/>
            <person name="Reski R."/>
            <person name="Grigoriev I."/>
            <person name="Quatrano R.S."/>
            <person name="Boore J.L."/>
        </authorList>
    </citation>
    <scope>NUCLEOTIDE SEQUENCE [LARGE SCALE GENOMIC DNA]</scope>
    <source>
        <strain evidence="2 3">cv. Gransden 2004</strain>
    </source>
</reference>
<evidence type="ECO:0000313" key="3">
    <source>
        <dbReference type="Proteomes" id="UP000006727"/>
    </source>
</evidence>
<dbReference type="EnsemblPlants" id="Pp3c2_4240V3.1">
    <property type="protein sequence ID" value="Pp3c2_4240V3.1"/>
    <property type="gene ID" value="Pp3c2_4240"/>
</dbReference>
<reference evidence="1 3" key="2">
    <citation type="journal article" date="2018" name="Plant J.">
        <title>The Physcomitrella patens chromosome-scale assembly reveals moss genome structure and evolution.</title>
        <authorList>
            <person name="Lang D."/>
            <person name="Ullrich K.K."/>
            <person name="Murat F."/>
            <person name="Fuchs J."/>
            <person name="Jenkins J."/>
            <person name="Haas F.B."/>
            <person name="Piednoel M."/>
            <person name="Gundlach H."/>
            <person name="Van Bel M."/>
            <person name="Meyberg R."/>
            <person name="Vives C."/>
            <person name="Morata J."/>
            <person name="Symeonidi A."/>
            <person name="Hiss M."/>
            <person name="Muchero W."/>
            <person name="Kamisugi Y."/>
            <person name="Saleh O."/>
            <person name="Blanc G."/>
            <person name="Decker E.L."/>
            <person name="van Gessel N."/>
            <person name="Grimwood J."/>
            <person name="Hayes R.D."/>
            <person name="Graham S.W."/>
            <person name="Gunter L.E."/>
            <person name="McDaniel S.F."/>
            <person name="Hoernstein S.N.W."/>
            <person name="Larsson A."/>
            <person name="Li F.W."/>
            <person name="Perroud P.F."/>
            <person name="Phillips J."/>
            <person name="Ranjan P."/>
            <person name="Rokshar D.S."/>
            <person name="Rothfels C.J."/>
            <person name="Schneider L."/>
            <person name="Shu S."/>
            <person name="Stevenson D.W."/>
            <person name="Thummler F."/>
            <person name="Tillich M."/>
            <person name="Villarreal Aguilar J.C."/>
            <person name="Widiez T."/>
            <person name="Wong G.K."/>
            <person name="Wymore A."/>
            <person name="Zhang Y."/>
            <person name="Zimmer A.D."/>
            <person name="Quatrano R.S."/>
            <person name="Mayer K.F.X."/>
            <person name="Goodstein D."/>
            <person name="Casacuberta J.M."/>
            <person name="Vandepoele K."/>
            <person name="Reski R."/>
            <person name="Cuming A.C."/>
            <person name="Tuskan G.A."/>
            <person name="Maumus F."/>
            <person name="Salse J."/>
            <person name="Schmutz J."/>
            <person name="Rensing S.A."/>
        </authorList>
    </citation>
    <scope>NUCLEOTIDE SEQUENCE [LARGE SCALE GENOMIC DNA]</scope>
    <source>
        <strain evidence="2 3">cv. Gransden 2004</strain>
    </source>
</reference>
<sequence length="78" mass="9005">MARSMFALRGELGWMNQRQTPYGFGGNSMRTEMRVVTCCNKCEEKAREEISEVYGECTVRLQFLPLADCQLLMSARFQ</sequence>
<proteinExistence type="predicted"/>
<evidence type="ECO:0000313" key="2">
    <source>
        <dbReference type="EnsemblPlants" id="Pp3c2_4240V3.1"/>
    </source>
</evidence>
<dbReference type="EMBL" id="ABEU02000002">
    <property type="protein sequence ID" value="PNR59401.1"/>
    <property type="molecule type" value="Genomic_DNA"/>
</dbReference>
<accession>A0A2K1L052</accession>
<dbReference type="InParanoid" id="A0A2K1L052"/>
<name>A0A2K1L052_PHYPA</name>
<reference evidence="2" key="3">
    <citation type="submission" date="2020-12" db="UniProtKB">
        <authorList>
            <consortium name="EnsemblPlants"/>
        </authorList>
    </citation>
    <scope>IDENTIFICATION</scope>
</reference>
<evidence type="ECO:0000313" key="1">
    <source>
        <dbReference type="EMBL" id="PNR59401.1"/>
    </source>
</evidence>
<gene>
    <name evidence="1" type="ORF">PHYPA_002192</name>
</gene>
<dbReference type="AlphaFoldDB" id="A0A2K1L052"/>
<keyword evidence="3" id="KW-1185">Reference proteome</keyword>
<protein>
    <submittedName>
        <fullName evidence="1 2">Uncharacterized protein</fullName>
    </submittedName>
</protein>
<dbReference type="PaxDb" id="3218-PP1S7_211V6.1"/>
<organism evidence="1">
    <name type="scientific">Physcomitrium patens</name>
    <name type="common">Spreading-leaved earth moss</name>
    <name type="synonym">Physcomitrella patens</name>
    <dbReference type="NCBI Taxonomy" id="3218"/>
    <lineage>
        <taxon>Eukaryota</taxon>
        <taxon>Viridiplantae</taxon>
        <taxon>Streptophyta</taxon>
        <taxon>Embryophyta</taxon>
        <taxon>Bryophyta</taxon>
        <taxon>Bryophytina</taxon>
        <taxon>Bryopsida</taxon>
        <taxon>Funariidae</taxon>
        <taxon>Funariales</taxon>
        <taxon>Funariaceae</taxon>
        <taxon>Physcomitrium</taxon>
    </lineage>
</organism>